<keyword evidence="2" id="KW-0227">DNA damage</keyword>
<dbReference type="InterPro" id="IPR001357">
    <property type="entry name" value="BRCT_dom"/>
</dbReference>
<feature type="compositionally biased region" description="Basic and acidic residues" evidence="4">
    <location>
        <begin position="901"/>
        <end position="911"/>
    </location>
</feature>
<dbReference type="GO" id="GO:0042393">
    <property type="term" value="F:histone binding"/>
    <property type="evidence" value="ECO:0007669"/>
    <property type="project" value="TreeGrafter"/>
</dbReference>
<dbReference type="STRING" id="1392255.A0A2I1CGD6"/>
<evidence type="ECO:0000313" key="7">
    <source>
        <dbReference type="Proteomes" id="UP000234474"/>
    </source>
</evidence>
<dbReference type="RefSeq" id="XP_024685287.1">
    <property type="nucleotide sequence ID" value="XM_024824627.1"/>
</dbReference>
<dbReference type="PROSITE" id="PS50172">
    <property type="entry name" value="BRCT"/>
    <property type="match status" value="1"/>
</dbReference>
<dbReference type="InterPro" id="IPR036420">
    <property type="entry name" value="BRCT_dom_sf"/>
</dbReference>
<feature type="compositionally biased region" description="Basic and acidic residues" evidence="4">
    <location>
        <begin position="879"/>
        <end position="890"/>
    </location>
</feature>
<dbReference type="PANTHER" id="PTHR15321:SF3">
    <property type="entry name" value="TP53-BINDING PROTEIN 1"/>
    <property type="match status" value="1"/>
</dbReference>
<feature type="region of interest" description="Disordered" evidence="4">
    <location>
        <begin position="1109"/>
        <end position="1131"/>
    </location>
</feature>
<protein>
    <submittedName>
        <fullName evidence="6">BRCT domain protein</fullName>
    </submittedName>
</protein>
<feature type="region of interest" description="Disordered" evidence="4">
    <location>
        <begin position="879"/>
        <end position="935"/>
    </location>
</feature>
<dbReference type="OMA" id="YLDTILW"/>
<dbReference type="GO" id="GO:0000077">
    <property type="term" value="P:DNA damage checkpoint signaling"/>
    <property type="evidence" value="ECO:0007669"/>
    <property type="project" value="TreeGrafter"/>
</dbReference>
<evidence type="ECO:0000256" key="2">
    <source>
        <dbReference type="ARBA" id="ARBA00022763"/>
    </source>
</evidence>
<evidence type="ECO:0000256" key="4">
    <source>
        <dbReference type="SAM" id="MobiDB-lite"/>
    </source>
</evidence>
<feature type="compositionally biased region" description="Basic and acidic residues" evidence="4">
    <location>
        <begin position="526"/>
        <end position="536"/>
    </location>
</feature>
<dbReference type="Proteomes" id="UP000234474">
    <property type="component" value="Unassembled WGS sequence"/>
</dbReference>
<dbReference type="InterPro" id="IPR047252">
    <property type="entry name" value="TP53BP1-like"/>
</dbReference>
<gene>
    <name evidence="6" type="ORF">P174DRAFT_417707</name>
</gene>
<dbReference type="GeneID" id="36531952"/>
<reference evidence="7" key="1">
    <citation type="journal article" date="2018" name="Proc. Natl. Acad. Sci. U.S.A.">
        <title>Linking secondary metabolites to gene clusters through genome sequencing of six diverse Aspergillus species.</title>
        <authorList>
            <person name="Kaerboelling I."/>
            <person name="Vesth T.C."/>
            <person name="Frisvad J.C."/>
            <person name="Nybo J.L."/>
            <person name="Theobald S."/>
            <person name="Kuo A."/>
            <person name="Bowyer P."/>
            <person name="Matsuda Y."/>
            <person name="Mondo S."/>
            <person name="Lyhne E.K."/>
            <person name="Kogle M.E."/>
            <person name="Clum A."/>
            <person name="Lipzen A."/>
            <person name="Salamov A."/>
            <person name="Ngan C.Y."/>
            <person name="Daum C."/>
            <person name="Chiniquy J."/>
            <person name="Barry K."/>
            <person name="LaButti K."/>
            <person name="Haridas S."/>
            <person name="Simmons B.A."/>
            <person name="Magnuson J.K."/>
            <person name="Mortensen U.H."/>
            <person name="Larsen T.O."/>
            <person name="Grigoriev I.V."/>
            <person name="Baker S.E."/>
            <person name="Andersen M.R."/>
        </authorList>
    </citation>
    <scope>NUCLEOTIDE SEQUENCE [LARGE SCALE GENOMIC DNA]</scope>
    <source>
        <strain evidence="7">IBT 16806</strain>
    </source>
</reference>
<keyword evidence="3" id="KW-0539">Nucleus</keyword>
<dbReference type="GO" id="GO:0045944">
    <property type="term" value="P:positive regulation of transcription by RNA polymerase II"/>
    <property type="evidence" value="ECO:0007669"/>
    <property type="project" value="TreeGrafter"/>
</dbReference>
<name>A0A2I1CGD6_ASPN1</name>
<feature type="compositionally biased region" description="Polar residues" evidence="4">
    <location>
        <begin position="716"/>
        <end position="731"/>
    </location>
</feature>
<feature type="compositionally biased region" description="Polar residues" evidence="4">
    <location>
        <begin position="444"/>
        <end position="454"/>
    </location>
</feature>
<feature type="region of interest" description="Disordered" evidence="4">
    <location>
        <begin position="371"/>
        <end position="406"/>
    </location>
</feature>
<feature type="domain" description="BRCT" evidence="5">
    <location>
        <begin position="1139"/>
        <end position="1267"/>
    </location>
</feature>
<dbReference type="FunFam" id="3.40.50.10190:FF:000083">
    <property type="entry name" value="DNA damage repair protein (Rad9)"/>
    <property type="match status" value="1"/>
</dbReference>
<feature type="region of interest" description="Disordered" evidence="4">
    <location>
        <begin position="431"/>
        <end position="464"/>
    </location>
</feature>
<evidence type="ECO:0000259" key="5">
    <source>
        <dbReference type="PROSITE" id="PS50172"/>
    </source>
</evidence>
<feature type="region of interest" description="Disordered" evidence="4">
    <location>
        <begin position="519"/>
        <end position="734"/>
    </location>
</feature>
<feature type="region of interest" description="Disordered" evidence="4">
    <location>
        <begin position="786"/>
        <end position="857"/>
    </location>
</feature>
<dbReference type="Gene3D" id="2.30.30.140">
    <property type="match status" value="1"/>
</dbReference>
<dbReference type="Pfam" id="PF08605">
    <property type="entry name" value="Rad9_Rad53_bind"/>
    <property type="match status" value="1"/>
</dbReference>
<feature type="compositionally biased region" description="Polar residues" evidence="4">
    <location>
        <begin position="49"/>
        <end position="63"/>
    </location>
</feature>
<dbReference type="CDD" id="cd17745">
    <property type="entry name" value="BRCT_p53bp1_rpt1"/>
    <property type="match status" value="1"/>
</dbReference>
<dbReference type="Gene3D" id="3.40.50.10190">
    <property type="entry name" value="BRCT domain"/>
    <property type="match status" value="1"/>
</dbReference>
<evidence type="ECO:0000256" key="1">
    <source>
        <dbReference type="ARBA" id="ARBA00004123"/>
    </source>
</evidence>
<dbReference type="FunFam" id="2.30.30.140:FF:000141">
    <property type="entry name" value="DNA damage repair protein (Rad9)"/>
    <property type="match status" value="1"/>
</dbReference>
<comment type="caution">
    <text evidence="6">The sequence shown here is derived from an EMBL/GenBank/DDBJ whole genome shotgun (WGS) entry which is preliminary data.</text>
</comment>
<proteinExistence type="predicted"/>
<feature type="compositionally biased region" description="Polar residues" evidence="4">
    <location>
        <begin position="1109"/>
        <end position="1128"/>
    </location>
</feature>
<feature type="region of interest" description="Disordered" evidence="4">
    <location>
        <begin position="31"/>
        <end position="118"/>
    </location>
</feature>
<dbReference type="VEuPathDB" id="FungiDB:P174DRAFT_417707"/>
<keyword evidence="7" id="KW-1185">Reference proteome</keyword>
<dbReference type="InterPro" id="IPR047249">
    <property type="entry name" value="BRCT_p53bp1-like_rpt1"/>
</dbReference>
<feature type="compositionally biased region" description="Basic and acidic residues" evidence="4">
    <location>
        <begin position="919"/>
        <end position="935"/>
    </location>
</feature>
<feature type="region of interest" description="Disordered" evidence="4">
    <location>
        <begin position="176"/>
        <end position="196"/>
    </location>
</feature>
<dbReference type="EMBL" id="MSZS01000002">
    <property type="protein sequence ID" value="PKX96692.1"/>
    <property type="molecule type" value="Genomic_DNA"/>
</dbReference>
<feature type="compositionally biased region" description="Polar residues" evidence="4">
    <location>
        <begin position="674"/>
        <end position="691"/>
    </location>
</feature>
<feature type="compositionally biased region" description="Low complexity" evidence="4">
    <location>
        <begin position="601"/>
        <end position="613"/>
    </location>
</feature>
<dbReference type="GO" id="GO:0005634">
    <property type="term" value="C:nucleus"/>
    <property type="evidence" value="ECO:0007669"/>
    <property type="project" value="UniProtKB-SubCell"/>
</dbReference>
<dbReference type="PANTHER" id="PTHR15321">
    <property type="entry name" value="TUMOR SUPPRESSOR P53-BINDING PROTEIN 1"/>
    <property type="match status" value="1"/>
</dbReference>
<dbReference type="SMART" id="SM00292">
    <property type="entry name" value="BRCT"/>
    <property type="match status" value="1"/>
</dbReference>
<feature type="compositionally biased region" description="Acidic residues" evidence="4">
    <location>
        <begin position="693"/>
        <end position="707"/>
    </location>
</feature>
<feature type="compositionally biased region" description="Basic and acidic residues" evidence="4">
    <location>
        <begin position="74"/>
        <end position="89"/>
    </location>
</feature>
<evidence type="ECO:0000313" key="6">
    <source>
        <dbReference type="EMBL" id="PKX96692.1"/>
    </source>
</evidence>
<feature type="compositionally biased region" description="Polar residues" evidence="4">
    <location>
        <begin position="820"/>
        <end position="838"/>
    </location>
</feature>
<evidence type="ECO:0000256" key="3">
    <source>
        <dbReference type="ARBA" id="ARBA00023242"/>
    </source>
</evidence>
<feature type="compositionally biased region" description="Polar residues" evidence="4">
    <location>
        <begin position="620"/>
        <end position="631"/>
    </location>
</feature>
<feature type="compositionally biased region" description="Low complexity" evidence="4">
    <location>
        <begin position="566"/>
        <end position="576"/>
    </location>
</feature>
<dbReference type="InterPro" id="IPR013914">
    <property type="entry name" value="Rad9_Rad53-bd_dom_fun"/>
</dbReference>
<dbReference type="SUPFAM" id="SSF52113">
    <property type="entry name" value="BRCT domain"/>
    <property type="match status" value="1"/>
</dbReference>
<feature type="compositionally biased region" description="Basic and acidic residues" evidence="4">
    <location>
        <begin position="543"/>
        <end position="564"/>
    </location>
</feature>
<organism evidence="6 7">
    <name type="scientific">Aspergillus novofumigatus (strain IBT 16806)</name>
    <dbReference type="NCBI Taxonomy" id="1392255"/>
    <lineage>
        <taxon>Eukaryota</taxon>
        <taxon>Fungi</taxon>
        <taxon>Dikarya</taxon>
        <taxon>Ascomycota</taxon>
        <taxon>Pezizomycotina</taxon>
        <taxon>Eurotiomycetes</taxon>
        <taxon>Eurotiomycetidae</taxon>
        <taxon>Eurotiales</taxon>
        <taxon>Aspergillaceae</taxon>
        <taxon>Aspergillus</taxon>
        <taxon>Aspergillus subgen. Fumigati</taxon>
    </lineage>
</organism>
<comment type="subcellular location">
    <subcellularLocation>
        <location evidence="1">Nucleus</location>
    </subcellularLocation>
</comment>
<sequence length="1411" mass="153815">METQDDSIDIAQLQRVALGLDLAPSQLLLDELETINSPPPRALDDNNRENNQPPDFNASSTNPEVVRQSPARSISREEHAAAPLNDRKRLSGSKDVPESPLPVGHTAKMGSADGVPSDTQVISQSVFDDMIRQNKDAARNASDSNIVERATMMTLHEGDSGHVDLLSGFENTCPDIIDAEDNEDQNSSKLGESSPMHYQPNLFPESQRFLTSTPATAFKLGQPECSNSETPCVSKNPLASDIQSSGGIMALSQVFKATQAPSSPLVYGQQPDLMSDRPSPNLPIQNHPLATVLSSPLNALAATFPQDRSETPMAYISMKESQARRDRNLQERMTRSAEHIYAEDQSDGEFEKEPSFVERIIRQRTIDQEASAQFAGVAAPARASSRRRTGEETTSPSSKLKQRDQEDALKCPTSCADTHKIDAALQSGAISEAETEHGGDLARSQPTQQAPSLSTDEDKENLNNDSEYCLPITASAHDRLSQALSLHDDSLAQEDIQLSRSPDRNASEPKAILETMVVKDSQQSPRQEDHGHHDKVVTNSPWHHSERPRSRVRYHGDPSDRDRVISSPTRPLALRSSPPPPECEQDQVLHPAHLNRATTRSRSSSASCHDSSSQLPRDASSGQEVATTQSSRKTKGTGPKGATVDPREKPSSMPSRVAETPVPQRPRGFGDVIPTTSVPETSPNTIHNQSWADDVDNDPMDQEDDDLPPAYPTEQGRISHSQPLIPESSTPARPFRTAKILSSPSGRQRRALTEIAADASPQAGTALVDVDIGILTADDKEFSSVVSASPIPPRKKRRGNGQNVYASDPILPFKPHITPQHAQSQNGEKITVQSLQTDESVDKSESSFLKRSRSSRRMGTVWEVEDTPQYHVSRKERLKNLARPHAEADSGPRPSEPAEDMNVHAGEKEDLCQGSLEVPQDKGEKMKDKSPEPMRNDDCDLASSIHGDTSPIALNQVIAPWSGQKRAYYPATCLGKPPGISQSRVLVKFEDSVPLEVPMGAVKRLELKIGDAVKVDMPNVPKVTHIIRGFEDRVSAEDITKAASDGGLPITDVYGYTTLLLGPKQRKSLPTGGLTGPDNLIKVPVSRIYLDTILWNQLKGRAFTYSSGAAHSESRLQTPSDRYSTPASPGSRLPRSIRLLNGIFAGMVFAVSYGDNDEAKSRITKMILDNDGSILKDGFSELFELPSHAPLTTPTKSPASGANCDNGQFRLAPNAEEVGFACLIADKHSRRPKYMQALALNIPCLSDRWIEDCVAQNRILDWEIYLLPSGESIYLNGATKSRFLAPYPATTARLPDTIAARPNLLKDQVERVPDLKSARASLDQQAAAGTGCTWDWIYVDGDEMASAKAAILGSSMPGTLKSQSFKGTKKRKRTELVESIDGSDIGLSTSVRIVGNEFVCQSLILGRLFGQ</sequence>
<dbReference type="OrthoDB" id="129353at2759"/>
<accession>A0A2I1CGD6</accession>